<feature type="transmembrane region" description="Helical" evidence="12">
    <location>
        <begin position="186"/>
        <end position="206"/>
    </location>
</feature>
<dbReference type="SMART" id="SM00091">
    <property type="entry name" value="PAS"/>
    <property type="match status" value="2"/>
</dbReference>
<dbReference type="SUPFAM" id="SSF55785">
    <property type="entry name" value="PYP-like sensor domain (PAS domain)"/>
    <property type="match status" value="2"/>
</dbReference>
<sequence length="670" mass="71940">MTRGAVMGDSCGTPSARLRCRALPEGRCAGRTRPPTHGAGPSCLVQNRRAAAECDGRSSAASSDAGSRLPDLPRLIWGPSRCLRGPRRHLHVMRSLTRDLASSSDRPPQAQGLTLLGYAAAVVLPVLTLLLPFAAEAGPAFAAFLPAVAVLAALVGTTSALLGAALSAVLAVAWHPAPALFGPGSGPLWTGLAVHAAACAVLVLAARHAGRAAAQEAELRTRIEAEAATVRGAADRRLEVVTDALPVFISEVGRDLRYRFVNRAYEEAFGRRRDDIKGRFLPEVIGPEAFADAQPHIEAVLAGRSTSYESQVPHAGGELHDFRAHYVPHLDRDGQVAGFFALVQDITESRRQADLLVQRERHLRAVLDSVSDCFYAVDRNWRITVFNRAAERYFGRRRDEVLGLVIWEAFPAHVGSIFDQNQQRVMATGVPVTFEAPSVSFPDRVIEMRVAPKEGSGLAVAFSDITCRKAEERQRELLIHELNHRVKNTLAVVQSIASQSLRGPDVPANARAAFEGRLLALAGAHDLLTRESWEAARLQSLVETALDPFDRLGRFDLSGPDLRLRPQAAVNLTLALHELATNATKYGSLASPAGRVSLGWTVSAGSEPLFRLSWEERGGTAVAPPARTGFGSRLIQRGLSAELGGPVLLDFRAGGLVCTIEAPLANLQPA</sequence>
<evidence type="ECO:0000256" key="2">
    <source>
        <dbReference type="ARBA" id="ARBA00012438"/>
    </source>
</evidence>
<keyword evidence="12" id="KW-0472">Membrane</keyword>
<feature type="domain" description="PAS" evidence="13">
    <location>
        <begin position="359"/>
        <end position="403"/>
    </location>
</feature>
<dbReference type="InterPro" id="IPR013656">
    <property type="entry name" value="PAS_4"/>
</dbReference>
<dbReference type="InterPro" id="IPR035965">
    <property type="entry name" value="PAS-like_dom_sf"/>
</dbReference>
<dbReference type="PANTHER" id="PTHR41523">
    <property type="entry name" value="TWO-COMPONENT SYSTEM SENSOR PROTEIN"/>
    <property type="match status" value="1"/>
</dbReference>
<evidence type="ECO:0000259" key="13">
    <source>
        <dbReference type="PROSITE" id="PS50112"/>
    </source>
</evidence>
<keyword evidence="6" id="KW-0808">Transferase</keyword>
<dbReference type="InterPro" id="IPR036890">
    <property type="entry name" value="HATPase_C_sf"/>
</dbReference>
<dbReference type="Proteomes" id="UP000305709">
    <property type="component" value="Unassembled WGS sequence"/>
</dbReference>
<dbReference type="Pfam" id="PF07536">
    <property type="entry name" value="HWE_HK"/>
    <property type="match status" value="1"/>
</dbReference>
<dbReference type="GO" id="GO:0005524">
    <property type="term" value="F:ATP binding"/>
    <property type="evidence" value="ECO:0007669"/>
    <property type="project" value="UniProtKB-KW"/>
</dbReference>
<keyword evidence="10" id="KW-0067">ATP-binding</keyword>
<dbReference type="InterPro" id="IPR011102">
    <property type="entry name" value="Sig_transdc_His_kinase_HWE"/>
</dbReference>
<dbReference type="GO" id="GO:0004673">
    <property type="term" value="F:protein histidine kinase activity"/>
    <property type="evidence" value="ECO:0007669"/>
    <property type="project" value="UniProtKB-EC"/>
</dbReference>
<evidence type="ECO:0000256" key="11">
    <source>
        <dbReference type="ARBA" id="ARBA00023026"/>
    </source>
</evidence>
<dbReference type="Gene3D" id="3.30.565.10">
    <property type="entry name" value="Histidine kinase-like ATPase, C-terminal domain"/>
    <property type="match status" value="1"/>
</dbReference>
<evidence type="ECO:0000256" key="7">
    <source>
        <dbReference type="ARBA" id="ARBA00022737"/>
    </source>
</evidence>
<gene>
    <name evidence="15" type="ORF">FHG71_06470</name>
</gene>
<feature type="transmembrane region" description="Helical" evidence="12">
    <location>
        <begin position="115"/>
        <end position="135"/>
    </location>
</feature>
<organism evidence="15 16">
    <name type="scientific">Rubellimicrobium roseum</name>
    <dbReference type="NCBI Taxonomy" id="687525"/>
    <lineage>
        <taxon>Bacteria</taxon>
        <taxon>Pseudomonadati</taxon>
        <taxon>Pseudomonadota</taxon>
        <taxon>Alphaproteobacteria</taxon>
        <taxon>Rhodobacterales</taxon>
        <taxon>Roseobacteraceae</taxon>
        <taxon>Rubellimicrobium</taxon>
    </lineage>
</organism>
<dbReference type="Gene3D" id="3.30.450.20">
    <property type="entry name" value="PAS domain"/>
    <property type="match status" value="2"/>
</dbReference>
<dbReference type="SMART" id="SM00911">
    <property type="entry name" value="HWE_HK"/>
    <property type="match status" value="1"/>
</dbReference>
<evidence type="ECO:0000256" key="9">
    <source>
        <dbReference type="ARBA" id="ARBA00022777"/>
    </source>
</evidence>
<keyword evidence="12" id="KW-1133">Transmembrane helix</keyword>
<dbReference type="CDD" id="cd00130">
    <property type="entry name" value="PAS"/>
    <property type="match status" value="2"/>
</dbReference>
<reference evidence="15 16" key="1">
    <citation type="submission" date="2019-06" db="EMBL/GenBank/DDBJ databases">
        <authorList>
            <person name="Jiang L."/>
        </authorList>
    </citation>
    <scope>NUCLEOTIDE SEQUENCE [LARGE SCALE GENOMIC DNA]</scope>
    <source>
        <strain evidence="15 16">YIM 48858</strain>
    </source>
</reference>
<dbReference type="OrthoDB" id="9816309at2"/>
<name>A0A5C4NFN5_9RHOB</name>
<comment type="caution">
    <text evidence="15">The sequence shown here is derived from an EMBL/GenBank/DDBJ whole genome shotgun (WGS) entry which is preliminary data.</text>
</comment>
<feature type="domain" description="PAS" evidence="13">
    <location>
        <begin position="234"/>
        <end position="304"/>
    </location>
</feature>
<keyword evidence="9" id="KW-0418">Kinase</keyword>
<dbReference type="AlphaFoldDB" id="A0A5C4NFN5"/>
<evidence type="ECO:0000256" key="10">
    <source>
        <dbReference type="ARBA" id="ARBA00022840"/>
    </source>
</evidence>
<dbReference type="NCBIfam" id="TIGR00229">
    <property type="entry name" value="sensory_box"/>
    <property type="match status" value="2"/>
</dbReference>
<evidence type="ECO:0000256" key="12">
    <source>
        <dbReference type="SAM" id="Phobius"/>
    </source>
</evidence>
<evidence type="ECO:0000256" key="8">
    <source>
        <dbReference type="ARBA" id="ARBA00022741"/>
    </source>
</evidence>
<dbReference type="PANTHER" id="PTHR41523:SF7">
    <property type="entry name" value="HISTIDINE KINASE"/>
    <property type="match status" value="1"/>
</dbReference>
<keyword evidence="12" id="KW-0812">Transmembrane</keyword>
<keyword evidence="3" id="KW-0597">Phosphoprotein</keyword>
<dbReference type="InterPro" id="IPR000700">
    <property type="entry name" value="PAS-assoc_C"/>
</dbReference>
<feature type="domain" description="PAC" evidence="14">
    <location>
        <begin position="306"/>
        <end position="358"/>
    </location>
</feature>
<proteinExistence type="predicted"/>
<dbReference type="PROSITE" id="PS50112">
    <property type="entry name" value="PAS"/>
    <property type="match status" value="2"/>
</dbReference>
<dbReference type="InterPro" id="IPR000014">
    <property type="entry name" value="PAS"/>
</dbReference>
<protein>
    <recommendedName>
        <fullName evidence="2">histidine kinase</fullName>
        <ecNumber evidence="2">2.7.13.3</ecNumber>
    </recommendedName>
</protein>
<dbReference type="EMBL" id="VDFV01000005">
    <property type="protein sequence ID" value="TNC72942.1"/>
    <property type="molecule type" value="Genomic_DNA"/>
</dbReference>
<evidence type="ECO:0000256" key="1">
    <source>
        <dbReference type="ARBA" id="ARBA00000085"/>
    </source>
</evidence>
<accession>A0A5C4NFN5</accession>
<keyword evidence="5" id="KW-0288">FMN</keyword>
<keyword evidence="16" id="KW-1185">Reference proteome</keyword>
<keyword evidence="7" id="KW-0677">Repeat</keyword>
<evidence type="ECO:0000256" key="4">
    <source>
        <dbReference type="ARBA" id="ARBA00022630"/>
    </source>
</evidence>
<dbReference type="EC" id="2.7.13.3" evidence="2"/>
<evidence type="ECO:0000256" key="6">
    <source>
        <dbReference type="ARBA" id="ARBA00022679"/>
    </source>
</evidence>
<dbReference type="Pfam" id="PF08448">
    <property type="entry name" value="PAS_4"/>
    <property type="match status" value="2"/>
</dbReference>
<feature type="transmembrane region" description="Helical" evidence="12">
    <location>
        <begin position="141"/>
        <end position="174"/>
    </location>
</feature>
<comment type="catalytic activity">
    <reaction evidence="1">
        <text>ATP + protein L-histidine = ADP + protein N-phospho-L-histidine.</text>
        <dbReference type="EC" id="2.7.13.3"/>
    </reaction>
</comment>
<evidence type="ECO:0000256" key="3">
    <source>
        <dbReference type="ARBA" id="ARBA00022553"/>
    </source>
</evidence>
<dbReference type="PROSITE" id="PS50113">
    <property type="entry name" value="PAC"/>
    <property type="match status" value="1"/>
</dbReference>
<keyword evidence="8" id="KW-0547">Nucleotide-binding</keyword>
<keyword evidence="4" id="KW-0285">Flavoprotein</keyword>
<evidence type="ECO:0000313" key="15">
    <source>
        <dbReference type="EMBL" id="TNC72942.1"/>
    </source>
</evidence>
<evidence type="ECO:0000256" key="5">
    <source>
        <dbReference type="ARBA" id="ARBA00022643"/>
    </source>
</evidence>
<evidence type="ECO:0000259" key="14">
    <source>
        <dbReference type="PROSITE" id="PS50113"/>
    </source>
</evidence>
<keyword evidence="11" id="KW-0843">Virulence</keyword>
<evidence type="ECO:0000313" key="16">
    <source>
        <dbReference type="Proteomes" id="UP000305709"/>
    </source>
</evidence>